<feature type="compositionally biased region" description="Basic and acidic residues" evidence="1">
    <location>
        <begin position="24"/>
        <end position="50"/>
    </location>
</feature>
<evidence type="ECO:0000313" key="3">
    <source>
        <dbReference type="Proteomes" id="UP000199199"/>
    </source>
</evidence>
<protein>
    <submittedName>
        <fullName evidence="2">Uncharacterized protein</fullName>
    </submittedName>
</protein>
<accession>A0A1I6USA3</accession>
<dbReference type="Proteomes" id="UP000199199">
    <property type="component" value="Unassembled WGS sequence"/>
</dbReference>
<feature type="region of interest" description="Disordered" evidence="1">
    <location>
        <begin position="15"/>
        <end position="56"/>
    </location>
</feature>
<dbReference type="AlphaFoldDB" id="A0A1I6USA3"/>
<gene>
    <name evidence="2" type="ORF">SAMN04488556_4041</name>
</gene>
<evidence type="ECO:0000313" key="2">
    <source>
        <dbReference type="EMBL" id="SFT04306.1"/>
    </source>
</evidence>
<organism evidence="2 3">
    <name type="scientific">Halostagnicola kamekurae</name>
    <dbReference type="NCBI Taxonomy" id="619731"/>
    <lineage>
        <taxon>Archaea</taxon>
        <taxon>Methanobacteriati</taxon>
        <taxon>Methanobacteriota</taxon>
        <taxon>Stenosarchaea group</taxon>
        <taxon>Halobacteria</taxon>
        <taxon>Halobacteriales</taxon>
        <taxon>Natrialbaceae</taxon>
        <taxon>Halostagnicola</taxon>
    </lineage>
</organism>
<sequence length="90" mass="10361">MRQDSLRAHNCRAHELGVSAVHHNQRDIPDDTQKTHPRHTASERTRDRTPPTRPFTRFFAERPKGRAIEHDEFIIAGEDAVILELTGGER</sequence>
<reference evidence="3" key="1">
    <citation type="submission" date="2016-10" db="EMBL/GenBank/DDBJ databases">
        <authorList>
            <person name="Varghese N."/>
            <person name="Submissions S."/>
        </authorList>
    </citation>
    <scope>NUCLEOTIDE SEQUENCE [LARGE SCALE GENOMIC DNA]</scope>
    <source>
        <strain evidence="3">DSM 22427</strain>
    </source>
</reference>
<name>A0A1I6USA3_9EURY</name>
<evidence type="ECO:0000256" key="1">
    <source>
        <dbReference type="SAM" id="MobiDB-lite"/>
    </source>
</evidence>
<keyword evidence="3" id="KW-1185">Reference proteome</keyword>
<dbReference type="EMBL" id="FOZS01000006">
    <property type="protein sequence ID" value="SFT04306.1"/>
    <property type="molecule type" value="Genomic_DNA"/>
</dbReference>
<proteinExistence type="predicted"/>